<organism evidence="1 2">
    <name type="scientific">Lindgomyces ingoldianus</name>
    <dbReference type="NCBI Taxonomy" id="673940"/>
    <lineage>
        <taxon>Eukaryota</taxon>
        <taxon>Fungi</taxon>
        <taxon>Dikarya</taxon>
        <taxon>Ascomycota</taxon>
        <taxon>Pezizomycotina</taxon>
        <taxon>Dothideomycetes</taxon>
        <taxon>Pleosporomycetidae</taxon>
        <taxon>Pleosporales</taxon>
        <taxon>Lindgomycetaceae</taxon>
        <taxon>Lindgomyces</taxon>
    </lineage>
</organism>
<evidence type="ECO:0000313" key="1">
    <source>
        <dbReference type="EMBL" id="KAF2476713.1"/>
    </source>
</evidence>
<proteinExistence type="predicted"/>
<protein>
    <submittedName>
        <fullName evidence="1">Uncharacterized protein</fullName>
    </submittedName>
</protein>
<evidence type="ECO:0000313" key="2">
    <source>
        <dbReference type="Proteomes" id="UP000799755"/>
    </source>
</evidence>
<gene>
    <name evidence="1" type="ORF">BDR25DRAFT_339625</name>
</gene>
<keyword evidence="2" id="KW-1185">Reference proteome</keyword>
<comment type="caution">
    <text evidence="1">The sequence shown here is derived from an EMBL/GenBank/DDBJ whole genome shotgun (WGS) entry which is preliminary data.</text>
</comment>
<dbReference type="Proteomes" id="UP000799755">
    <property type="component" value="Unassembled WGS sequence"/>
</dbReference>
<accession>A0ACB6RBP7</accession>
<dbReference type="EMBL" id="MU003494">
    <property type="protein sequence ID" value="KAF2476713.1"/>
    <property type="molecule type" value="Genomic_DNA"/>
</dbReference>
<name>A0ACB6RBP7_9PLEO</name>
<reference evidence="1" key="1">
    <citation type="journal article" date="2020" name="Stud. Mycol.">
        <title>101 Dothideomycetes genomes: a test case for predicting lifestyles and emergence of pathogens.</title>
        <authorList>
            <person name="Haridas S."/>
            <person name="Albert R."/>
            <person name="Binder M."/>
            <person name="Bloem J."/>
            <person name="Labutti K."/>
            <person name="Salamov A."/>
            <person name="Andreopoulos B."/>
            <person name="Baker S."/>
            <person name="Barry K."/>
            <person name="Bills G."/>
            <person name="Bluhm B."/>
            <person name="Cannon C."/>
            <person name="Castanera R."/>
            <person name="Culley D."/>
            <person name="Daum C."/>
            <person name="Ezra D."/>
            <person name="Gonzalez J."/>
            <person name="Henrissat B."/>
            <person name="Kuo A."/>
            <person name="Liang C."/>
            <person name="Lipzen A."/>
            <person name="Lutzoni F."/>
            <person name="Magnuson J."/>
            <person name="Mondo S."/>
            <person name="Nolan M."/>
            <person name="Ohm R."/>
            <person name="Pangilinan J."/>
            <person name="Park H.-J."/>
            <person name="Ramirez L."/>
            <person name="Alfaro M."/>
            <person name="Sun H."/>
            <person name="Tritt A."/>
            <person name="Yoshinaga Y."/>
            <person name="Zwiers L.-H."/>
            <person name="Turgeon B."/>
            <person name="Goodwin S."/>
            <person name="Spatafora J."/>
            <person name="Crous P."/>
            <person name="Grigoriev I."/>
        </authorList>
    </citation>
    <scope>NUCLEOTIDE SEQUENCE</scope>
    <source>
        <strain evidence="1">ATCC 200398</strain>
    </source>
</reference>
<sequence>MPSIVVIGHLTAANKEARQTVLDALTKVSQYSKQSEPGVLRYAITVPRDVSDEKSIYVIEEYADQAVLDSHMGSKAVTDLIAFFTANGDLFGGATNVSTLETSSAFVRPEITKCNDPFMCYASIDYKESSRADALEGWRHVTSETQNNESDTLSYAILKDKTNEITISTIEAYANEAFFREVHAKSTHVQENRAKYGEGHRTAFRFAFVKMVAGYLYKDKSGSNL</sequence>